<dbReference type="Pfam" id="PF13419">
    <property type="entry name" value="HAD_2"/>
    <property type="match status" value="1"/>
</dbReference>
<dbReference type="InterPro" id="IPR036412">
    <property type="entry name" value="HAD-like_sf"/>
</dbReference>
<dbReference type="InterPro" id="IPR023198">
    <property type="entry name" value="PGP-like_dom2"/>
</dbReference>
<reference evidence="1 2" key="1">
    <citation type="journal article" date="2017" name="Front. Microbiol.">
        <title>Comparative Genomic Analysis of the Class Epsilonproteobacteria and Proposed Reclassification to Epsilonbacteraeota (phyl. nov.).</title>
        <authorList>
            <person name="Waite D.W."/>
            <person name="Vanwonterghem I."/>
            <person name="Rinke C."/>
            <person name="Parks D.H."/>
            <person name="Zhang Y."/>
            <person name="Takai K."/>
            <person name="Sievert S.M."/>
            <person name="Simon J."/>
            <person name="Campbell B.J."/>
            <person name="Hanson T.E."/>
            <person name="Woyke T."/>
            <person name="Klotz M.G."/>
            <person name="Hugenholtz P."/>
        </authorList>
    </citation>
    <scope>NUCLEOTIDE SEQUENCE [LARGE SCALE GENOMIC DNA]</scope>
    <source>
        <strain evidence="1">UBA11420</strain>
    </source>
</reference>
<dbReference type="Proteomes" id="UP000231638">
    <property type="component" value="Unassembled WGS sequence"/>
</dbReference>
<dbReference type="SUPFAM" id="SSF56784">
    <property type="entry name" value="HAD-like"/>
    <property type="match status" value="1"/>
</dbReference>
<dbReference type="InterPro" id="IPR041492">
    <property type="entry name" value="HAD_2"/>
</dbReference>
<evidence type="ECO:0000313" key="1">
    <source>
        <dbReference type="EMBL" id="DAB35670.1"/>
    </source>
</evidence>
<feature type="non-terminal residue" evidence="1">
    <location>
        <position position="69"/>
    </location>
</feature>
<dbReference type="Gene3D" id="1.10.150.240">
    <property type="entry name" value="Putative phosphatase, domain 2"/>
    <property type="match status" value="1"/>
</dbReference>
<accession>A0A2D3W993</accession>
<evidence type="ECO:0000313" key="2">
    <source>
        <dbReference type="Proteomes" id="UP000231638"/>
    </source>
</evidence>
<dbReference type="AlphaFoldDB" id="A0A2D3W993"/>
<proteinExistence type="predicted"/>
<dbReference type="STRING" id="366522.GCA_001548055_01211"/>
<gene>
    <name evidence="1" type="ORF">CFH80_08945</name>
</gene>
<name>A0A2D3W993_9BACT</name>
<organism evidence="1 2">
    <name type="scientific">Sulfurospirillum cavolei</name>
    <dbReference type="NCBI Taxonomy" id="366522"/>
    <lineage>
        <taxon>Bacteria</taxon>
        <taxon>Pseudomonadati</taxon>
        <taxon>Campylobacterota</taxon>
        <taxon>Epsilonproteobacteria</taxon>
        <taxon>Campylobacterales</taxon>
        <taxon>Sulfurospirillaceae</taxon>
        <taxon>Sulfurospirillum</taxon>
    </lineage>
</organism>
<protein>
    <submittedName>
        <fullName evidence="1">Haloacid dehalogenase</fullName>
    </submittedName>
</protein>
<dbReference type="EMBL" id="DLUG01000230">
    <property type="protein sequence ID" value="DAB35670.1"/>
    <property type="molecule type" value="Genomic_DNA"/>
</dbReference>
<comment type="caution">
    <text evidence="1">The sequence shown here is derived from an EMBL/GenBank/DDBJ whole genome shotgun (WGS) entry which is preliminary data.</text>
</comment>
<sequence>MKEKCIIFDMDGTLIDSSAAMTQSVNFVSDSIGLAPIGKKELEYHINQPDQHLPMIFYGTDEYDPNHRA</sequence>